<comment type="similarity">
    <text evidence="5">Belongs to the HAD-like hydrolase superfamily. Cof family.</text>
</comment>
<dbReference type="GO" id="GO:0046872">
    <property type="term" value="F:metal ion binding"/>
    <property type="evidence" value="ECO:0007669"/>
    <property type="project" value="UniProtKB-KW"/>
</dbReference>
<sequence>MDDWATRNGYLLCLLMAKLFPSLSIALQNKKVFMSIKAIISDLDGTLLNNQHRISAYTLNVLKRLKKETNVCFVVATGRPYADVFPTLTDCGLEPDYIITSNGARVHQLLPDGRGVRTDNTRVVIGHNLKPSVVRQILEYAKGLSVLTSPREAVGFIQLKRRKFNTNVYQGPDWWVDEGIEASKEAFHPLFQYTEMKDALYDLPSHNALEDVHEIFFAGGHDDLAVWETHLQKELADALTLTFSHPNILDAVAHGVNKGVAVTEVCGRLGLNVAEVAAFGDGMNDEKMLAVAGHAYVMANANPELAKRLPKAKTTGTNDEDGVAKELEKLFFSSA</sequence>
<keyword evidence="2" id="KW-0479">Metal-binding</keyword>
<keyword evidence="3 7" id="KW-0378">Hydrolase</keyword>
<dbReference type="PROSITE" id="PS01228">
    <property type="entry name" value="COF_1"/>
    <property type="match status" value="1"/>
</dbReference>
<dbReference type="InterPro" id="IPR036412">
    <property type="entry name" value="HAD-like_sf"/>
</dbReference>
<dbReference type="Pfam" id="PF08282">
    <property type="entry name" value="Hydrolase_3"/>
    <property type="match status" value="1"/>
</dbReference>
<evidence type="ECO:0000256" key="1">
    <source>
        <dbReference type="ARBA" id="ARBA00001946"/>
    </source>
</evidence>
<evidence type="ECO:0000256" key="5">
    <source>
        <dbReference type="ARBA" id="ARBA00034778"/>
    </source>
</evidence>
<dbReference type="EMBL" id="LR877156">
    <property type="protein sequence ID" value="CAD2218900.1"/>
    <property type="molecule type" value="Genomic_DNA"/>
</dbReference>
<dbReference type="CDD" id="cd07516">
    <property type="entry name" value="HAD_Pase"/>
    <property type="match status" value="1"/>
</dbReference>
<dbReference type="SFLD" id="SFLDS00003">
    <property type="entry name" value="Haloacid_Dehalogenase"/>
    <property type="match status" value="1"/>
</dbReference>
<evidence type="ECO:0000256" key="3">
    <source>
        <dbReference type="ARBA" id="ARBA00022801"/>
    </source>
</evidence>
<evidence type="ECO:0000313" key="7">
    <source>
        <dbReference type="EMBL" id="CAD2218900.1"/>
    </source>
</evidence>
<dbReference type="PANTHER" id="PTHR47267:SF5">
    <property type="entry name" value="DEHALOGENASE-LIKE HYDROLASE, PUTATIVE-RELATED"/>
    <property type="match status" value="1"/>
</dbReference>
<keyword evidence="6" id="KW-0732">Signal</keyword>
<feature type="signal peptide" evidence="6">
    <location>
        <begin position="1"/>
        <end position="26"/>
    </location>
</feature>
<evidence type="ECO:0000256" key="6">
    <source>
        <dbReference type="SAM" id="SignalP"/>
    </source>
</evidence>
<feature type="chain" id="PRO_5028950258" evidence="6">
    <location>
        <begin position="27"/>
        <end position="335"/>
    </location>
</feature>
<accession>A0A7G2CGE1</accession>
<evidence type="ECO:0000256" key="4">
    <source>
        <dbReference type="ARBA" id="ARBA00022842"/>
    </source>
</evidence>
<dbReference type="Gene3D" id="3.30.1240.10">
    <property type="match status" value="1"/>
</dbReference>
<dbReference type="NCBIfam" id="TIGR00099">
    <property type="entry name" value="Cof-subfamily"/>
    <property type="match status" value="1"/>
</dbReference>
<dbReference type="SUPFAM" id="SSF56784">
    <property type="entry name" value="HAD-like"/>
    <property type="match status" value="1"/>
</dbReference>
<dbReference type="VEuPathDB" id="TriTrypDB:ADEAN_000639300"/>
<dbReference type="GO" id="GO:0016787">
    <property type="term" value="F:hydrolase activity"/>
    <property type="evidence" value="ECO:0007669"/>
    <property type="project" value="UniProtKB-KW"/>
</dbReference>
<dbReference type="InterPro" id="IPR006379">
    <property type="entry name" value="HAD-SF_hydro_IIB"/>
</dbReference>
<dbReference type="PANTHER" id="PTHR47267">
    <property type="match status" value="1"/>
</dbReference>
<proteinExistence type="inferred from homology"/>
<organism evidence="7 8">
    <name type="scientific">Angomonas deanei</name>
    <dbReference type="NCBI Taxonomy" id="59799"/>
    <lineage>
        <taxon>Eukaryota</taxon>
        <taxon>Discoba</taxon>
        <taxon>Euglenozoa</taxon>
        <taxon>Kinetoplastea</taxon>
        <taxon>Metakinetoplastina</taxon>
        <taxon>Trypanosomatida</taxon>
        <taxon>Trypanosomatidae</taxon>
        <taxon>Strigomonadinae</taxon>
        <taxon>Angomonas</taxon>
    </lineage>
</organism>
<comment type="cofactor">
    <cofactor evidence="1">
        <name>Mg(2+)</name>
        <dbReference type="ChEBI" id="CHEBI:18420"/>
    </cofactor>
</comment>
<gene>
    <name evidence="7" type="ORF">ADEAN_000639300</name>
</gene>
<keyword evidence="8" id="KW-1185">Reference proteome</keyword>
<dbReference type="InterPro" id="IPR023214">
    <property type="entry name" value="HAD_sf"/>
</dbReference>
<dbReference type="Gene3D" id="3.40.50.1000">
    <property type="entry name" value="HAD superfamily/HAD-like"/>
    <property type="match status" value="1"/>
</dbReference>
<dbReference type="InterPro" id="IPR000150">
    <property type="entry name" value="Cof"/>
</dbReference>
<reference evidence="7 8" key="1">
    <citation type="submission" date="2020-08" db="EMBL/GenBank/DDBJ databases">
        <authorList>
            <person name="Newling K."/>
            <person name="Davey J."/>
            <person name="Forrester S."/>
        </authorList>
    </citation>
    <scope>NUCLEOTIDE SEQUENCE [LARGE SCALE GENOMIC DNA]</scope>
    <source>
        <strain evidence="8">Crithidia deanei Carvalho (ATCC PRA-265)</strain>
    </source>
</reference>
<dbReference type="AlphaFoldDB" id="A0A7G2CGE1"/>
<dbReference type="Proteomes" id="UP000515908">
    <property type="component" value="Chromosome 12"/>
</dbReference>
<evidence type="ECO:0000313" key="8">
    <source>
        <dbReference type="Proteomes" id="UP000515908"/>
    </source>
</evidence>
<name>A0A7G2CGE1_9TRYP</name>
<dbReference type="SFLD" id="SFLDG01140">
    <property type="entry name" value="C2.B:_Phosphomannomutase_and_P"/>
    <property type="match status" value="1"/>
</dbReference>
<evidence type="ECO:0000256" key="2">
    <source>
        <dbReference type="ARBA" id="ARBA00022723"/>
    </source>
</evidence>
<keyword evidence="4" id="KW-0460">Magnesium</keyword>
<dbReference type="NCBIfam" id="TIGR01484">
    <property type="entry name" value="HAD-SF-IIB"/>
    <property type="match status" value="1"/>
</dbReference>
<protein>
    <submittedName>
        <fullName evidence="7">Haloacid dehalogenase-like hydrolase/Sucrose-6F-phosphate phosphohydrolase, putative</fullName>
    </submittedName>
</protein>